<dbReference type="Pfam" id="PF03354">
    <property type="entry name" value="TerL_ATPase"/>
    <property type="match status" value="1"/>
</dbReference>
<evidence type="ECO:0000259" key="1">
    <source>
        <dbReference type="Pfam" id="PF03354"/>
    </source>
</evidence>
<dbReference type="InterPro" id="IPR046461">
    <property type="entry name" value="TerL_ATPase"/>
</dbReference>
<dbReference type="PANTHER" id="PTHR41287">
    <property type="match status" value="1"/>
</dbReference>
<dbReference type="Pfam" id="PF20441">
    <property type="entry name" value="TerL_nuclease"/>
    <property type="match status" value="1"/>
</dbReference>
<protein>
    <submittedName>
        <fullName evidence="3">Terminase</fullName>
    </submittedName>
</protein>
<dbReference type="EMBL" id="FWDM01000036">
    <property type="protein sequence ID" value="SLM15273.1"/>
    <property type="molecule type" value="Genomic_DNA"/>
</dbReference>
<dbReference type="InterPro" id="IPR005021">
    <property type="entry name" value="Terminase_largesu-like"/>
</dbReference>
<evidence type="ECO:0000313" key="3">
    <source>
        <dbReference type="EMBL" id="SLM15273.1"/>
    </source>
</evidence>
<dbReference type="AlphaFoldDB" id="A0A3P3XL45"/>
<sequence length="595" mass="67160">MRNKWLFLAVAIMTASLRPEILYAEKVLNGEIVACKLVKLACQRHLDDLKRQNTEKFPYTFDAARADHAIAFIEQLRHVEGPSASTIGGRDNRIKLELWQKFFVGNLFGWRRADGTRRFRHVYFEVARKNAKTTLGAGIANYIFWADRPADPGCQIYFAATKQEQAALAWRIARLQIERHPVLKNLGKTYESKQYIVKTMKDAKGRPISDWSSRMRPLGQDSKTEDGLNPSLAIIDEYHAHPTSEILDVLESGMMARLQPLTLILTTAGSNFDGPCYQVERPLAVGILEKTLQPIPEDVFALIYTLDEGDDFADPKVWIKANPNLGVSVMPQLLESRVAMALAAPARARDVKTKNFNIWQQSINRWITDDIWMACAEPVDEETLAGRHCTLGLDLSTNTDLTAICAAFPPAEPGEKWKTIWRLFMPMDNLLERERQDKVPYTEWARLGLIIPTDGNTVDYDFIEQEIRIFGDKYLIDEIAYDPFKAGEVVAHLSSEFTMVAVPQRYNPMAIYSDIFERLVRKGELAHGGHPILRWMMSCTEVKADRQGNIMPMKPRRETSGKRIDGIVAAIMAIGRASITNGGETGFAKADEVVG</sequence>
<organism evidence="3">
    <name type="scientific">uncultured spirochete</name>
    <dbReference type="NCBI Taxonomy" id="156406"/>
    <lineage>
        <taxon>Bacteria</taxon>
        <taxon>Pseudomonadati</taxon>
        <taxon>Spirochaetota</taxon>
        <taxon>Spirochaetia</taxon>
        <taxon>Spirochaetales</taxon>
        <taxon>environmental samples</taxon>
    </lineage>
</organism>
<evidence type="ECO:0000259" key="2">
    <source>
        <dbReference type="Pfam" id="PF20441"/>
    </source>
</evidence>
<reference evidence="3" key="1">
    <citation type="submission" date="2017-02" db="EMBL/GenBank/DDBJ databases">
        <authorList>
            <person name="Regsiter A."/>
            <person name="William W."/>
        </authorList>
    </citation>
    <scope>NUCLEOTIDE SEQUENCE</scope>
    <source>
        <strain evidence="3">Bib</strain>
    </source>
</reference>
<name>A0A3P3XL45_9SPIR</name>
<dbReference type="Gene3D" id="3.40.50.300">
    <property type="entry name" value="P-loop containing nucleotide triphosphate hydrolases"/>
    <property type="match status" value="1"/>
</dbReference>
<proteinExistence type="predicted"/>
<accession>A0A3P3XL45</accession>
<gene>
    <name evidence="3" type="ORF">SPIROBIBN47_410012</name>
</gene>
<feature type="domain" description="Terminase large subunit-like ATPase" evidence="1">
    <location>
        <begin position="99"/>
        <end position="279"/>
    </location>
</feature>
<dbReference type="GO" id="GO:0004519">
    <property type="term" value="F:endonuclease activity"/>
    <property type="evidence" value="ECO:0007669"/>
    <property type="project" value="InterPro"/>
</dbReference>
<dbReference type="InterPro" id="IPR046462">
    <property type="entry name" value="TerL_nuclease"/>
</dbReference>
<feature type="domain" description="Terminase large subunit-like endonuclease" evidence="2">
    <location>
        <begin position="300"/>
        <end position="578"/>
    </location>
</feature>
<dbReference type="InterPro" id="IPR027417">
    <property type="entry name" value="P-loop_NTPase"/>
</dbReference>
<dbReference type="PANTHER" id="PTHR41287:SF1">
    <property type="entry name" value="PROTEIN YMFN"/>
    <property type="match status" value="1"/>
</dbReference>